<dbReference type="EMBL" id="RJJE01000002">
    <property type="protein sequence ID" value="RNI32615.1"/>
    <property type="molecule type" value="Genomic_DNA"/>
</dbReference>
<dbReference type="OrthoDB" id="9798188at2"/>
<evidence type="ECO:0000256" key="7">
    <source>
        <dbReference type="SAM" id="Phobius"/>
    </source>
</evidence>
<dbReference type="PANTHER" id="PTHR22777">
    <property type="entry name" value="HEMOLYSIN-RELATED"/>
    <property type="match status" value="1"/>
</dbReference>
<dbReference type="InterPro" id="IPR000644">
    <property type="entry name" value="CBS_dom"/>
</dbReference>
<dbReference type="PROSITE" id="PS51371">
    <property type="entry name" value="CBS"/>
    <property type="match status" value="1"/>
</dbReference>
<protein>
    <submittedName>
        <fullName evidence="9">CBS domain-containing protein</fullName>
    </submittedName>
</protein>
<dbReference type="Gene3D" id="3.30.465.10">
    <property type="match status" value="1"/>
</dbReference>
<evidence type="ECO:0000256" key="6">
    <source>
        <dbReference type="PROSITE-ProRule" id="PRU00703"/>
    </source>
</evidence>
<feature type="transmembrane region" description="Helical" evidence="7">
    <location>
        <begin position="36"/>
        <end position="60"/>
    </location>
</feature>
<dbReference type="PANTHER" id="PTHR22777:SF32">
    <property type="entry name" value="UPF0053 INNER MEMBRANE PROTEIN YFJD"/>
    <property type="match status" value="1"/>
</dbReference>
<gene>
    <name evidence="9" type="ORF">EFA69_04665</name>
</gene>
<name>A0A3M9N5E9_9BACT</name>
<evidence type="ECO:0000256" key="2">
    <source>
        <dbReference type="ARBA" id="ARBA00006337"/>
    </source>
</evidence>
<dbReference type="Pfam" id="PF00571">
    <property type="entry name" value="CBS"/>
    <property type="match status" value="2"/>
</dbReference>
<feature type="transmembrane region" description="Helical" evidence="7">
    <location>
        <begin position="80"/>
        <end position="98"/>
    </location>
</feature>
<dbReference type="RefSeq" id="WP_123131915.1">
    <property type="nucleotide sequence ID" value="NZ_RJJE01000002.1"/>
</dbReference>
<dbReference type="InterPro" id="IPR044751">
    <property type="entry name" value="Ion_transp-like_CBS"/>
</dbReference>
<dbReference type="Pfam" id="PF03471">
    <property type="entry name" value="CorC_HlyC"/>
    <property type="match status" value="1"/>
</dbReference>
<keyword evidence="7" id="KW-0812">Transmembrane</keyword>
<keyword evidence="7" id="KW-1133">Transmembrane helix</keyword>
<dbReference type="SUPFAM" id="SSF54631">
    <property type="entry name" value="CBS-domain pair"/>
    <property type="match status" value="1"/>
</dbReference>
<dbReference type="SMART" id="SM01091">
    <property type="entry name" value="CorC_HlyC"/>
    <property type="match status" value="1"/>
</dbReference>
<feature type="domain" description="CBS" evidence="8">
    <location>
        <begin position="213"/>
        <end position="270"/>
    </location>
</feature>
<feature type="transmembrane region" description="Helical" evidence="7">
    <location>
        <begin position="6"/>
        <end position="24"/>
    </location>
</feature>
<organism evidence="9 10">
    <name type="scientific">Rufibacter immobilis</name>
    <dbReference type="NCBI Taxonomy" id="1348778"/>
    <lineage>
        <taxon>Bacteria</taxon>
        <taxon>Pseudomonadati</taxon>
        <taxon>Bacteroidota</taxon>
        <taxon>Cytophagia</taxon>
        <taxon>Cytophagales</taxon>
        <taxon>Hymenobacteraceae</taxon>
        <taxon>Rufibacter</taxon>
    </lineage>
</organism>
<dbReference type="CDD" id="cd04590">
    <property type="entry name" value="CBS_pair_CorC_HlyC_assoc"/>
    <property type="match status" value="1"/>
</dbReference>
<evidence type="ECO:0000256" key="1">
    <source>
        <dbReference type="ARBA" id="ARBA00004651"/>
    </source>
</evidence>
<dbReference type="InterPro" id="IPR016169">
    <property type="entry name" value="FAD-bd_PCMH_sub2"/>
</dbReference>
<dbReference type="Proteomes" id="UP000271010">
    <property type="component" value="Unassembled WGS sequence"/>
</dbReference>
<comment type="caution">
    <text evidence="9">The sequence shown here is derived from an EMBL/GenBank/DDBJ whole genome shotgun (WGS) entry which is preliminary data.</text>
</comment>
<dbReference type="GO" id="GO:0050660">
    <property type="term" value="F:flavin adenine dinucleotide binding"/>
    <property type="evidence" value="ECO:0007669"/>
    <property type="project" value="InterPro"/>
</dbReference>
<evidence type="ECO:0000256" key="3">
    <source>
        <dbReference type="ARBA" id="ARBA00022475"/>
    </source>
</evidence>
<keyword evidence="3" id="KW-1003">Cell membrane</keyword>
<evidence type="ECO:0000313" key="9">
    <source>
        <dbReference type="EMBL" id="RNI32615.1"/>
    </source>
</evidence>
<dbReference type="Gene3D" id="3.10.580.10">
    <property type="entry name" value="CBS-domain"/>
    <property type="match status" value="1"/>
</dbReference>
<dbReference type="InterPro" id="IPR005170">
    <property type="entry name" value="Transptr-assoc_dom"/>
</dbReference>
<keyword evidence="4" id="KW-0677">Repeat</keyword>
<dbReference type="InterPro" id="IPR046342">
    <property type="entry name" value="CBS_dom_sf"/>
</dbReference>
<evidence type="ECO:0000256" key="4">
    <source>
        <dbReference type="ARBA" id="ARBA00022737"/>
    </source>
</evidence>
<comment type="subcellular location">
    <subcellularLocation>
        <location evidence="1">Cell membrane</location>
        <topology evidence="1">Multi-pass membrane protein</topology>
    </subcellularLocation>
</comment>
<dbReference type="AlphaFoldDB" id="A0A3M9N5E9"/>
<dbReference type="FunFam" id="3.10.580.10:FF:000002">
    <property type="entry name" value="Magnesium/cobalt efflux protein CorC"/>
    <property type="match status" value="1"/>
</dbReference>
<proteinExistence type="inferred from homology"/>
<keyword evidence="7" id="KW-0472">Membrane</keyword>
<evidence type="ECO:0000259" key="8">
    <source>
        <dbReference type="PROSITE" id="PS51371"/>
    </source>
</evidence>
<dbReference type="GO" id="GO:0005886">
    <property type="term" value="C:plasma membrane"/>
    <property type="evidence" value="ECO:0007669"/>
    <property type="project" value="UniProtKB-SubCell"/>
</dbReference>
<reference evidence="9 10" key="1">
    <citation type="submission" date="2018-11" db="EMBL/GenBank/DDBJ databases">
        <title>Rufibacter latericius sp. nov., isolated from water in Baiyang Lake.</title>
        <authorList>
            <person name="Yang Y."/>
        </authorList>
    </citation>
    <scope>NUCLEOTIDE SEQUENCE [LARGE SCALE GENOMIC DNA]</scope>
    <source>
        <strain evidence="9 10">MCC P1</strain>
    </source>
</reference>
<dbReference type="InterPro" id="IPR036318">
    <property type="entry name" value="FAD-bd_PCMH-like_sf"/>
</dbReference>
<dbReference type="SUPFAM" id="SSF56176">
    <property type="entry name" value="FAD-binding/transporter-associated domain-like"/>
    <property type="match status" value="1"/>
</dbReference>
<evidence type="ECO:0000256" key="5">
    <source>
        <dbReference type="ARBA" id="ARBA00023122"/>
    </source>
</evidence>
<keyword evidence="10" id="KW-1185">Reference proteome</keyword>
<accession>A0A3M9N5E9</accession>
<keyword evidence="5 6" id="KW-0129">CBS domain</keyword>
<evidence type="ECO:0000313" key="10">
    <source>
        <dbReference type="Proteomes" id="UP000271010"/>
    </source>
</evidence>
<sequence>MLLAGVFLTSTLHVLLGVCSYWLLSTLFPPVLERPWLAAGGSVLLIALALAALRLLLAGWGQRLQLNSTTPVLVPVLKSVYLLGAPFAAAILPLQALVGRTRVAFGAPSPTQDLALSLDQAPAAPASPQEKGLLKAIVNFSSITVKQIMRSRVDVIAFHRRTPFPALLKQVHQWGYSRIPVYTHGLDKIDGILYVKDLLPYLNAPADFVWQNLIRTPYFVPETQKIDELLREFQERRVHMAIVVNEYGDTTGLLTLEDVIEEIVGEIHDELDEEEDHYYTQIDEHTFLFEGRTSLHDFCKIVDPPADLLAPIRAEVESVAGLMLRLFSRIPHTGEETQLGPYLFRIEAADSKKIKKIRVQEIVPHPQNEKE</sequence>
<comment type="similarity">
    <text evidence="2">Belongs to the UPF0053 family.</text>
</comment>